<evidence type="ECO:0000313" key="2">
    <source>
        <dbReference type="EMBL" id="MBB6098569.1"/>
    </source>
</evidence>
<organism evidence="2 3">
    <name type="scientific">Deinobacterium chartae</name>
    <dbReference type="NCBI Taxonomy" id="521158"/>
    <lineage>
        <taxon>Bacteria</taxon>
        <taxon>Thermotogati</taxon>
        <taxon>Deinococcota</taxon>
        <taxon>Deinococci</taxon>
        <taxon>Deinococcales</taxon>
        <taxon>Deinococcaceae</taxon>
        <taxon>Deinobacterium</taxon>
    </lineage>
</organism>
<dbReference type="RefSeq" id="WP_183987101.1">
    <property type="nucleotide sequence ID" value="NZ_JACHHG010000006.1"/>
</dbReference>
<dbReference type="EMBL" id="JACHHG010000006">
    <property type="protein sequence ID" value="MBB6098569.1"/>
    <property type="molecule type" value="Genomic_DNA"/>
</dbReference>
<dbReference type="InterPro" id="IPR015422">
    <property type="entry name" value="PyrdxlP-dep_Trfase_small"/>
</dbReference>
<dbReference type="InterPro" id="IPR011340">
    <property type="entry name" value="Cys_dSase-rel"/>
</dbReference>
<dbReference type="Gene3D" id="3.40.640.10">
    <property type="entry name" value="Type I PLP-dependent aspartate aminotransferase-like (Major domain)"/>
    <property type="match status" value="1"/>
</dbReference>
<dbReference type="Proteomes" id="UP000569951">
    <property type="component" value="Unassembled WGS sequence"/>
</dbReference>
<keyword evidence="3" id="KW-1185">Reference proteome</keyword>
<protein>
    <submittedName>
        <fullName evidence="2">Cysteine desulfurase family protein (TIGR01976 family)</fullName>
    </submittedName>
</protein>
<dbReference type="Pfam" id="PF00266">
    <property type="entry name" value="Aminotran_5"/>
    <property type="match status" value="1"/>
</dbReference>
<dbReference type="InterPro" id="IPR015424">
    <property type="entry name" value="PyrdxlP-dep_Trfase"/>
</dbReference>
<dbReference type="PANTHER" id="PTHR43586">
    <property type="entry name" value="CYSTEINE DESULFURASE"/>
    <property type="match status" value="1"/>
</dbReference>
<dbReference type="NCBIfam" id="TIGR01976">
    <property type="entry name" value="am_tr_V_VC1184"/>
    <property type="match status" value="1"/>
</dbReference>
<evidence type="ECO:0000259" key="1">
    <source>
        <dbReference type="Pfam" id="PF00266"/>
    </source>
</evidence>
<dbReference type="AlphaFoldDB" id="A0A841I2F7"/>
<accession>A0A841I2F7</accession>
<dbReference type="InterPro" id="IPR015421">
    <property type="entry name" value="PyrdxlP-dep_Trfase_major"/>
</dbReference>
<reference evidence="2 3" key="1">
    <citation type="submission" date="2020-08" db="EMBL/GenBank/DDBJ databases">
        <title>Genomic Encyclopedia of Type Strains, Phase IV (KMG-IV): sequencing the most valuable type-strain genomes for metagenomic binning, comparative biology and taxonomic classification.</title>
        <authorList>
            <person name="Goeker M."/>
        </authorList>
    </citation>
    <scope>NUCLEOTIDE SEQUENCE [LARGE SCALE GENOMIC DNA]</scope>
    <source>
        <strain evidence="2 3">DSM 21458</strain>
    </source>
</reference>
<proteinExistence type="predicted"/>
<dbReference type="InterPro" id="IPR000192">
    <property type="entry name" value="Aminotrans_V_dom"/>
</dbReference>
<gene>
    <name evidence="2" type="ORF">HNR42_002003</name>
</gene>
<name>A0A841I2F7_9DEIO</name>
<feature type="domain" description="Aminotransferase class V" evidence="1">
    <location>
        <begin position="14"/>
        <end position="384"/>
    </location>
</feature>
<dbReference type="PANTHER" id="PTHR43586:SF21">
    <property type="entry name" value="PYRIDOXAL PHOSPHATE (PLP)-DEPENDENT ASPARTATE AMINOTRANSFERASE SUPERFAMILY"/>
    <property type="match status" value="1"/>
</dbReference>
<evidence type="ECO:0000313" key="3">
    <source>
        <dbReference type="Proteomes" id="UP000569951"/>
    </source>
</evidence>
<dbReference type="SUPFAM" id="SSF53383">
    <property type="entry name" value="PLP-dependent transferases"/>
    <property type="match status" value="1"/>
</dbReference>
<sequence>MREAFAPLASELAYLDNAAGSFLPRHATDAISAFLSRYGGVNIKQAFALSREVTELKDRARAASATFFNASPQEVVIGPSSTALNFALARALSRRFGPGDEIIVSELEHESNVSPWRGLERQGVQLRIWRARWPEGRLDLADLGAMLSERTRMVALCAAANSVGSTPDVAGAARLARAAGAWTFVDAVHHAPHHLPDVQAWGVDFAVMSPYKVFGPHLGLMYISRQHLAALDSDRLYFLPDDEPVKFEPGTAQHELLAGWLGSLEYLCELGGGGFSRTTLEAAYREIERLEAPVTRRLIEGLCELPQVTLYGEPGLQGRVGTACFNVAGLSPQQVAERLAEQNVAVAAGHYYAMLPMQALGLLPDGAVRASVAHYTRLEDVERLLQVVAGLGAPAVAR</sequence>
<comment type="caution">
    <text evidence="2">The sequence shown here is derived from an EMBL/GenBank/DDBJ whole genome shotgun (WGS) entry which is preliminary data.</text>
</comment>
<dbReference type="Gene3D" id="3.90.1150.10">
    <property type="entry name" value="Aspartate Aminotransferase, domain 1"/>
    <property type="match status" value="1"/>
</dbReference>